<evidence type="ECO:0000313" key="3">
    <source>
        <dbReference type="Proteomes" id="UP000539313"/>
    </source>
</evidence>
<organism evidence="2 3">
    <name type="scientific">Thermomonospora cellulosilytica</name>
    <dbReference type="NCBI Taxonomy" id="1411118"/>
    <lineage>
        <taxon>Bacteria</taxon>
        <taxon>Bacillati</taxon>
        <taxon>Actinomycetota</taxon>
        <taxon>Actinomycetes</taxon>
        <taxon>Streptosporangiales</taxon>
        <taxon>Thermomonosporaceae</taxon>
        <taxon>Thermomonospora</taxon>
    </lineage>
</organism>
<dbReference type="RefSeq" id="WP_182704374.1">
    <property type="nucleotide sequence ID" value="NZ_JACJII010000001.1"/>
</dbReference>
<proteinExistence type="predicted"/>
<dbReference type="EMBL" id="JACJII010000001">
    <property type="protein sequence ID" value="MBA9002301.1"/>
    <property type="molecule type" value="Genomic_DNA"/>
</dbReference>
<evidence type="ECO:0000313" key="2">
    <source>
        <dbReference type="EMBL" id="MBA9002301.1"/>
    </source>
</evidence>
<keyword evidence="1" id="KW-1133">Transmembrane helix</keyword>
<reference evidence="2 3" key="1">
    <citation type="submission" date="2020-08" db="EMBL/GenBank/DDBJ databases">
        <title>Sequencing the genomes of 1000 actinobacteria strains.</title>
        <authorList>
            <person name="Klenk H.-P."/>
        </authorList>
    </citation>
    <scope>NUCLEOTIDE SEQUENCE [LARGE SCALE GENOMIC DNA]</scope>
    <source>
        <strain evidence="2 3">DSM 45823</strain>
    </source>
</reference>
<keyword evidence="1" id="KW-0812">Transmembrane</keyword>
<feature type="transmembrane region" description="Helical" evidence="1">
    <location>
        <begin position="67"/>
        <end position="88"/>
    </location>
</feature>
<name>A0A7W3MUV7_9ACTN</name>
<keyword evidence="1" id="KW-0472">Membrane</keyword>
<keyword evidence="3" id="KW-1185">Reference proteome</keyword>
<evidence type="ECO:0000256" key="1">
    <source>
        <dbReference type="SAM" id="Phobius"/>
    </source>
</evidence>
<feature type="transmembrane region" description="Helical" evidence="1">
    <location>
        <begin position="147"/>
        <end position="168"/>
    </location>
</feature>
<gene>
    <name evidence="2" type="ORF">HNR21_001183</name>
</gene>
<accession>A0A7W3MUV7</accession>
<feature type="transmembrane region" description="Helical" evidence="1">
    <location>
        <begin position="24"/>
        <end position="47"/>
    </location>
</feature>
<dbReference type="Proteomes" id="UP000539313">
    <property type="component" value="Unassembled WGS sequence"/>
</dbReference>
<feature type="transmembrane region" description="Helical" evidence="1">
    <location>
        <begin position="109"/>
        <end position="135"/>
    </location>
</feature>
<dbReference type="AlphaFoldDB" id="A0A7W3MUV7"/>
<sequence>MNAIESAAVRSDPAVAPAPRWARWAAHVAALVALPSGLWRIGLALGFPLGYTEEGLRALVGPSAWGPVYLVALSVLTEAAAMLTLGLVQRWGEVAPWWFPFVGGRIIPPRLAIVPAWLGVAVLTVLWTPFLFWWATPHDDMTALGHALVGFLYLPLVAWAPLLAAVTLSYQRRRRLSPVVMA</sequence>
<comment type="caution">
    <text evidence="2">The sequence shown here is derived from an EMBL/GenBank/DDBJ whole genome shotgun (WGS) entry which is preliminary data.</text>
</comment>
<protein>
    <submittedName>
        <fullName evidence="2">Uncharacterized protein</fullName>
    </submittedName>
</protein>